<dbReference type="InterPro" id="IPR009351">
    <property type="entry name" value="AlkZ-like"/>
</dbReference>
<proteinExistence type="predicted"/>
<organism evidence="1 2">
    <name type="scientific">Solirubrobacter ginsenosidimutans</name>
    <dbReference type="NCBI Taxonomy" id="490573"/>
    <lineage>
        <taxon>Bacteria</taxon>
        <taxon>Bacillati</taxon>
        <taxon>Actinomycetota</taxon>
        <taxon>Thermoleophilia</taxon>
        <taxon>Solirubrobacterales</taxon>
        <taxon>Solirubrobacteraceae</taxon>
        <taxon>Solirubrobacter</taxon>
    </lineage>
</organism>
<dbReference type="AlphaFoldDB" id="A0A9X3MV88"/>
<evidence type="ECO:0000313" key="2">
    <source>
        <dbReference type="Proteomes" id="UP001149140"/>
    </source>
</evidence>
<dbReference type="PANTHER" id="PTHR38479:SF2">
    <property type="entry name" value="WINGED HELIX DNA-BINDING DOMAIN-CONTAINING PROTEIN"/>
    <property type="match status" value="1"/>
</dbReference>
<reference evidence="1" key="1">
    <citation type="submission" date="2022-10" db="EMBL/GenBank/DDBJ databases">
        <title>The WGS of Solirubrobacter ginsenosidimutans DSM 21036.</title>
        <authorList>
            <person name="Jiang Z."/>
        </authorList>
    </citation>
    <scope>NUCLEOTIDE SEQUENCE</scope>
    <source>
        <strain evidence="1">DSM 21036</strain>
    </source>
</reference>
<sequence length="338" mass="37414">MRWESVLAWRVARQHLARRSTDPLQVISDICGLHAQVLSSAQLTLWARVQEPPDVEDLLWKDPQRLVKTWAMRGTLHLLRTDELPLYVGAQGGLKPRYEQNAWLRHFELTAEEAQSILVDVPNALRAGPLTRDELSDRVHAGLSRGYGDLLKPVAFRGDLIFAESAGQNVRFALPKPFERMPVEAATKELARRFLTRYGPATREDFAKWFGAPSPAAPGRWIKALGAEVTETAFGWMLGADVAACEAAEPEGVVRLLPAFDQYVVAAPRDDRATPAPERIYRPGGWFSPVLLVDGVMAGVWARDGDTVTIEPFAAVDRDAAEAEAARLPGTPTVIWHS</sequence>
<evidence type="ECO:0000313" key="1">
    <source>
        <dbReference type="EMBL" id="MDA0161900.1"/>
    </source>
</evidence>
<accession>A0A9X3MV88</accession>
<dbReference type="EMBL" id="JAPDOD010000015">
    <property type="protein sequence ID" value="MDA0161900.1"/>
    <property type="molecule type" value="Genomic_DNA"/>
</dbReference>
<name>A0A9X3MV88_9ACTN</name>
<dbReference type="GO" id="GO:0003677">
    <property type="term" value="F:DNA binding"/>
    <property type="evidence" value="ECO:0007669"/>
    <property type="project" value="UniProtKB-KW"/>
</dbReference>
<dbReference type="Proteomes" id="UP001149140">
    <property type="component" value="Unassembled WGS sequence"/>
</dbReference>
<gene>
    <name evidence="1" type="ORF">OM076_16620</name>
</gene>
<dbReference type="RefSeq" id="WP_270041132.1">
    <property type="nucleotide sequence ID" value="NZ_JAPDOD010000015.1"/>
</dbReference>
<keyword evidence="1" id="KW-0238">DNA-binding</keyword>
<keyword evidence="2" id="KW-1185">Reference proteome</keyword>
<comment type="caution">
    <text evidence="1">The sequence shown here is derived from an EMBL/GenBank/DDBJ whole genome shotgun (WGS) entry which is preliminary data.</text>
</comment>
<dbReference type="PANTHER" id="PTHR38479">
    <property type="entry name" value="LMO0824 PROTEIN"/>
    <property type="match status" value="1"/>
</dbReference>
<dbReference type="Pfam" id="PF06224">
    <property type="entry name" value="AlkZ-like"/>
    <property type="match status" value="1"/>
</dbReference>
<protein>
    <submittedName>
        <fullName evidence="1">Winged helix DNA-binding domain-containing protein</fullName>
    </submittedName>
</protein>